<feature type="region of interest" description="Disordered" evidence="1">
    <location>
        <begin position="1"/>
        <end position="57"/>
    </location>
</feature>
<feature type="compositionally biased region" description="Pro residues" evidence="1">
    <location>
        <begin position="83"/>
        <end position="93"/>
    </location>
</feature>
<accession>A0A7W9NH93</accession>
<keyword evidence="2" id="KW-1133">Transmembrane helix</keyword>
<organism evidence="3 4">
    <name type="scientific">Kutzneria kofuensis</name>
    <dbReference type="NCBI Taxonomy" id="103725"/>
    <lineage>
        <taxon>Bacteria</taxon>
        <taxon>Bacillati</taxon>
        <taxon>Actinomycetota</taxon>
        <taxon>Actinomycetes</taxon>
        <taxon>Pseudonocardiales</taxon>
        <taxon>Pseudonocardiaceae</taxon>
        <taxon>Kutzneria</taxon>
    </lineage>
</organism>
<reference evidence="3 4" key="1">
    <citation type="submission" date="2020-08" db="EMBL/GenBank/DDBJ databases">
        <title>Sequencing the genomes of 1000 actinobacteria strains.</title>
        <authorList>
            <person name="Klenk H.-P."/>
        </authorList>
    </citation>
    <scope>NUCLEOTIDE SEQUENCE [LARGE SCALE GENOMIC DNA]</scope>
    <source>
        <strain evidence="3 4">DSM 43851</strain>
    </source>
</reference>
<keyword evidence="4" id="KW-1185">Reference proteome</keyword>
<name>A0A7W9NH93_9PSEU</name>
<keyword evidence="2" id="KW-0812">Transmembrane</keyword>
<dbReference type="AlphaFoldDB" id="A0A7W9NH93"/>
<dbReference type="Proteomes" id="UP000585638">
    <property type="component" value="Unassembled WGS sequence"/>
</dbReference>
<gene>
    <name evidence="3" type="ORF">BJ998_003525</name>
</gene>
<evidence type="ECO:0000256" key="2">
    <source>
        <dbReference type="SAM" id="Phobius"/>
    </source>
</evidence>
<feature type="transmembrane region" description="Helical" evidence="2">
    <location>
        <begin position="126"/>
        <end position="149"/>
    </location>
</feature>
<sequence>MAGEFGPDGTQALPPLPVYPDALGGLAPAAMTDPLGSSSQSYEDVPDTVVPPPVPPVTVDIEQVRAAARRELARDRARRAAPPVQPAPLPPAPGLQRTRTAPAIGLQAAGGLPPAPAAIQAQRRNSAAGCVGCAVVLLFIALMAVVVVVGMQR</sequence>
<proteinExistence type="predicted"/>
<protein>
    <submittedName>
        <fullName evidence="3">Uncharacterized protein</fullName>
    </submittedName>
</protein>
<keyword evidence="2" id="KW-0472">Membrane</keyword>
<comment type="caution">
    <text evidence="3">The sequence shown here is derived from an EMBL/GenBank/DDBJ whole genome shotgun (WGS) entry which is preliminary data.</text>
</comment>
<dbReference type="RefSeq" id="WP_184863000.1">
    <property type="nucleotide sequence ID" value="NZ_BAAAWY010000003.1"/>
</dbReference>
<evidence type="ECO:0000313" key="3">
    <source>
        <dbReference type="EMBL" id="MBB5892329.1"/>
    </source>
</evidence>
<evidence type="ECO:0000313" key="4">
    <source>
        <dbReference type="Proteomes" id="UP000585638"/>
    </source>
</evidence>
<feature type="region of interest" description="Disordered" evidence="1">
    <location>
        <begin position="69"/>
        <end position="100"/>
    </location>
</feature>
<dbReference type="EMBL" id="JACHIR010000001">
    <property type="protein sequence ID" value="MBB5892329.1"/>
    <property type="molecule type" value="Genomic_DNA"/>
</dbReference>
<evidence type="ECO:0000256" key="1">
    <source>
        <dbReference type="SAM" id="MobiDB-lite"/>
    </source>
</evidence>